<name>A0A8J4XY11_CHIOP</name>
<dbReference type="Proteomes" id="UP000770661">
    <property type="component" value="Unassembled WGS sequence"/>
</dbReference>
<evidence type="ECO:0000313" key="2">
    <source>
        <dbReference type="Proteomes" id="UP000770661"/>
    </source>
</evidence>
<reference evidence="1" key="1">
    <citation type="submission" date="2020-07" db="EMBL/GenBank/DDBJ databases">
        <title>The High-quality genome of the commercially important snow crab, Chionoecetes opilio.</title>
        <authorList>
            <person name="Jeong J.-H."/>
            <person name="Ryu S."/>
        </authorList>
    </citation>
    <scope>NUCLEOTIDE SEQUENCE</scope>
    <source>
        <strain evidence="1">MADBK_172401_WGS</strain>
        <tissue evidence="1">Digestive gland</tissue>
    </source>
</reference>
<proteinExistence type="predicted"/>
<keyword evidence="2" id="KW-1185">Reference proteome</keyword>
<dbReference type="EMBL" id="JACEEZ010020189">
    <property type="protein sequence ID" value="KAG0714849.1"/>
    <property type="molecule type" value="Genomic_DNA"/>
</dbReference>
<gene>
    <name evidence="1" type="ORF">GWK47_013296</name>
</gene>
<sequence>MAWGRLNWGGPRTRCVHSLERILQVTWNQVRSFQAQFYPFKESTSHPLLR</sequence>
<evidence type="ECO:0000313" key="1">
    <source>
        <dbReference type="EMBL" id="KAG0714849.1"/>
    </source>
</evidence>
<organism evidence="1 2">
    <name type="scientific">Chionoecetes opilio</name>
    <name type="common">Atlantic snow crab</name>
    <name type="synonym">Cancer opilio</name>
    <dbReference type="NCBI Taxonomy" id="41210"/>
    <lineage>
        <taxon>Eukaryota</taxon>
        <taxon>Metazoa</taxon>
        <taxon>Ecdysozoa</taxon>
        <taxon>Arthropoda</taxon>
        <taxon>Crustacea</taxon>
        <taxon>Multicrustacea</taxon>
        <taxon>Malacostraca</taxon>
        <taxon>Eumalacostraca</taxon>
        <taxon>Eucarida</taxon>
        <taxon>Decapoda</taxon>
        <taxon>Pleocyemata</taxon>
        <taxon>Brachyura</taxon>
        <taxon>Eubrachyura</taxon>
        <taxon>Majoidea</taxon>
        <taxon>Majidae</taxon>
        <taxon>Chionoecetes</taxon>
    </lineage>
</organism>
<accession>A0A8J4XY11</accession>
<comment type="caution">
    <text evidence="1">The sequence shown here is derived from an EMBL/GenBank/DDBJ whole genome shotgun (WGS) entry which is preliminary data.</text>
</comment>
<protein>
    <submittedName>
        <fullName evidence="1">Uncharacterized protein</fullName>
    </submittedName>
</protein>
<dbReference type="AlphaFoldDB" id="A0A8J4XY11"/>